<dbReference type="InterPro" id="IPR005027">
    <property type="entry name" value="Glyco_trans_43"/>
</dbReference>
<evidence type="ECO:0000256" key="6">
    <source>
        <dbReference type="ARBA" id="ARBA00022968"/>
    </source>
</evidence>
<keyword evidence="6 11" id="KW-0735">Signal-anchor</keyword>
<dbReference type="Proteomes" id="UP001307889">
    <property type="component" value="Chromosome 10"/>
</dbReference>
<evidence type="ECO:0000256" key="9">
    <source>
        <dbReference type="ARBA" id="ARBA00023180"/>
    </source>
</evidence>
<keyword evidence="7 11" id="KW-1133">Transmembrane helix</keyword>
<dbReference type="Gene3D" id="3.90.550.10">
    <property type="entry name" value="Spore Coat Polysaccharide Biosynthesis Protein SpsA, Chain A"/>
    <property type="match status" value="1"/>
</dbReference>
<keyword evidence="11" id="KW-0464">Manganese</keyword>
<evidence type="ECO:0000256" key="5">
    <source>
        <dbReference type="ARBA" id="ARBA00022692"/>
    </source>
</evidence>
<evidence type="ECO:0000313" key="13">
    <source>
        <dbReference type="Proteomes" id="UP001307889"/>
    </source>
</evidence>
<gene>
    <name evidence="12" type="ORF">NTJ_12472</name>
</gene>
<dbReference type="Pfam" id="PF03360">
    <property type="entry name" value="Glyco_transf_43"/>
    <property type="match status" value="1"/>
</dbReference>
<evidence type="ECO:0000313" key="12">
    <source>
        <dbReference type="EMBL" id="BES99655.1"/>
    </source>
</evidence>
<keyword evidence="11" id="KW-0479">Metal-binding</keyword>
<keyword evidence="13" id="KW-1185">Reference proteome</keyword>
<keyword evidence="5 11" id="KW-0812">Transmembrane</keyword>
<dbReference type="CDD" id="cd00218">
    <property type="entry name" value="GlcAT-I"/>
    <property type="match status" value="1"/>
</dbReference>
<dbReference type="EC" id="2.4.1.135" evidence="3 11"/>
<dbReference type="PANTHER" id="PTHR10896:SF65">
    <property type="entry name" value="GALACTOSYLGALACTOSYLXYLOSYLPROTEIN 3-BETA-GLUCURONOSYLTRANSFERASE 3"/>
    <property type="match status" value="1"/>
</dbReference>
<evidence type="ECO:0000256" key="8">
    <source>
        <dbReference type="ARBA" id="ARBA00023136"/>
    </source>
</evidence>
<dbReference type="PANTHER" id="PTHR10896">
    <property type="entry name" value="GALACTOSYLGALACTOSYLXYLOSYLPROTEIN 3-BETA-GLUCURONOSYLTRANSFERASE BETA-1,3-GLUCURONYLTRANSFERASE"/>
    <property type="match status" value="1"/>
</dbReference>
<accession>A0ABN7B5G7</accession>
<keyword evidence="4 11" id="KW-0808">Transferase</keyword>
<keyword evidence="9" id="KW-0325">Glycoprotein</keyword>
<dbReference type="EMBL" id="AP028918">
    <property type="protein sequence ID" value="BES99655.1"/>
    <property type="molecule type" value="Genomic_DNA"/>
</dbReference>
<keyword evidence="11" id="KW-0333">Golgi apparatus</keyword>
<reference evidence="12 13" key="1">
    <citation type="submission" date="2023-09" db="EMBL/GenBank/DDBJ databases">
        <title>Nesidiocoris tenuis whole genome shotgun sequence.</title>
        <authorList>
            <person name="Shibata T."/>
            <person name="Shimoda M."/>
            <person name="Kobayashi T."/>
            <person name="Uehara T."/>
        </authorList>
    </citation>
    <scope>NUCLEOTIDE SEQUENCE [LARGE SCALE GENOMIC DNA]</scope>
    <source>
        <strain evidence="12 13">Japan</strain>
    </source>
</reference>
<evidence type="ECO:0000256" key="2">
    <source>
        <dbReference type="ARBA" id="ARBA00007706"/>
    </source>
</evidence>
<evidence type="ECO:0000256" key="10">
    <source>
        <dbReference type="ARBA" id="ARBA00047979"/>
    </source>
</evidence>
<sequence length="335" mass="38636">MSIKSKENSMPIYVAIDMTTKKRLFWCLCLLLVFVVWYVFFGAGRSEQYAAMKQSMDEYETLLRETREQILDRLKMCQRDCQHWDPEAPVIYAVTPTYARPVQKAELTRLSQTLMHVSNLHWIVIEDAVKKSSLVENLLARTNLNHTHLFVQTPVPYRRKGSPRGVEQRNAALRWLRKNKTMNDKGVVYFADDDNSYSLQVFDEMRYTKEVSVWPVGLVGGLMVEKPILNLTTGKVVGWNSAWRPDRPFPIDMAGFAISLQHILKKSKAYFAYNVSGGFQESHILQQLTVRENLEPKADNCTQVLVWHTRTEGPRLTEENKLIARGIHSDVGLEV</sequence>
<keyword evidence="8 11" id="KW-0472">Membrane</keyword>
<protein>
    <recommendedName>
        <fullName evidence="3 11">Galactosylgalactosylxylosylprotein 3-beta-glucuronosyltransferase</fullName>
        <ecNumber evidence="3 11">2.4.1.135</ecNumber>
    </recommendedName>
</protein>
<evidence type="ECO:0000256" key="7">
    <source>
        <dbReference type="ARBA" id="ARBA00022989"/>
    </source>
</evidence>
<evidence type="ECO:0000256" key="11">
    <source>
        <dbReference type="RuleBase" id="RU363127"/>
    </source>
</evidence>
<dbReference type="SUPFAM" id="SSF53448">
    <property type="entry name" value="Nucleotide-diphospho-sugar transferases"/>
    <property type="match status" value="1"/>
</dbReference>
<comment type="similarity">
    <text evidence="2 11">Belongs to the glycosyltransferase 43 family.</text>
</comment>
<organism evidence="12 13">
    <name type="scientific">Nesidiocoris tenuis</name>
    <dbReference type="NCBI Taxonomy" id="355587"/>
    <lineage>
        <taxon>Eukaryota</taxon>
        <taxon>Metazoa</taxon>
        <taxon>Ecdysozoa</taxon>
        <taxon>Arthropoda</taxon>
        <taxon>Hexapoda</taxon>
        <taxon>Insecta</taxon>
        <taxon>Pterygota</taxon>
        <taxon>Neoptera</taxon>
        <taxon>Paraneoptera</taxon>
        <taxon>Hemiptera</taxon>
        <taxon>Heteroptera</taxon>
        <taxon>Panheteroptera</taxon>
        <taxon>Cimicomorpha</taxon>
        <taxon>Miridae</taxon>
        <taxon>Dicyphina</taxon>
        <taxon>Nesidiocoris</taxon>
    </lineage>
</organism>
<proteinExistence type="inferred from homology"/>
<dbReference type="InterPro" id="IPR029044">
    <property type="entry name" value="Nucleotide-diphossugar_trans"/>
</dbReference>
<feature type="transmembrane region" description="Helical" evidence="11">
    <location>
        <begin position="24"/>
        <end position="44"/>
    </location>
</feature>
<comment type="pathway">
    <text evidence="11">Protein modification; protein glycosylation.</text>
</comment>
<evidence type="ECO:0000256" key="3">
    <source>
        <dbReference type="ARBA" id="ARBA00012641"/>
    </source>
</evidence>
<comment type="subcellular location">
    <subcellularLocation>
        <location evidence="11">Golgi apparatus membrane</location>
        <topology evidence="11">Single-pass type II membrane protein</topology>
    </subcellularLocation>
    <subcellularLocation>
        <location evidence="1">Membrane</location>
        <topology evidence="1">Single-pass type II membrane protein</topology>
    </subcellularLocation>
</comment>
<comment type="catalytic activity">
    <reaction evidence="10 11">
        <text>3-O-(beta-D-galactosyl-(1-&gt;3)-beta-D-galactosyl-(1-&gt;4)-beta-D-xylosyl)-L-seryl-[protein] + UDP-alpha-D-glucuronate = 3-O-(beta-D-GlcA-(1-&gt;3)-beta-D-Gal-(1-&gt;3)-beta-D-Gal-(1-&gt;4)-beta-D-Xyl)-L-seryl-[protein] + UDP + H(+)</text>
        <dbReference type="Rhea" id="RHEA:24168"/>
        <dbReference type="Rhea" id="RHEA-COMP:12571"/>
        <dbReference type="Rhea" id="RHEA-COMP:12573"/>
        <dbReference type="ChEBI" id="CHEBI:15378"/>
        <dbReference type="ChEBI" id="CHEBI:58052"/>
        <dbReference type="ChEBI" id="CHEBI:58223"/>
        <dbReference type="ChEBI" id="CHEBI:132090"/>
        <dbReference type="ChEBI" id="CHEBI:132093"/>
        <dbReference type="EC" id="2.4.1.135"/>
    </reaction>
</comment>
<name>A0ABN7B5G7_9HEMI</name>
<evidence type="ECO:0000256" key="1">
    <source>
        <dbReference type="ARBA" id="ARBA00004606"/>
    </source>
</evidence>
<evidence type="ECO:0000256" key="4">
    <source>
        <dbReference type="ARBA" id="ARBA00022679"/>
    </source>
</evidence>
<comment type="cofactor">
    <cofactor evidence="11">
        <name>Mn(2+)</name>
        <dbReference type="ChEBI" id="CHEBI:29035"/>
    </cofactor>
</comment>